<keyword evidence="5 8" id="KW-0119">Carbohydrate metabolism</keyword>
<keyword evidence="4 8" id="KW-0136">Cellulose degradation</keyword>
<evidence type="ECO:0000256" key="1">
    <source>
        <dbReference type="ARBA" id="ARBA00000966"/>
    </source>
</evidence>
<proteinExistence type="inferred from homology"/>
<dbReference type="PROSITE" id="PS51173">
    <property type="entry name" value="CBM2"/>
    <property type="match status" value="1"/>
</dbReference>
<dbReference type="PANTHER" id="PTHR34142">
    <property type="entry name" value="ENDO-BETA-1,4-GLUCANASE A"/>
    <property type="match status" value="1"/>
</dbReference>
<dbReference type="GO" id="GO:0030245">
    <property type="term" value="P:cellulose catabolic process"/>
    <property type="evidence" value="ECO:0007669"/>
    <property type="project" value="UniProtKB-KW"/>
</dbReference>
<dbReference type="Gene3D" id="2.60.40.290">
    <property type="match status" value="1"/>
</dbReference>
<evidence type="ECO:0000256" key="2">
    <source>
        <dbReference type="ARBA" id="ARBA00022729"/>
    </source>
</evidence>
<evidence type="ECO:0000256" key="4">
    <source>
        <dbReference type="ARBA" id="ARBA00023001"/>
    </source>
</evidence>
<keyword evidence="9" id="KW-0812">Transmembrane</keyword>
<evidence type="ECO:0000256" key="6">
    <source>
        <dbReference type="ARBA" id="ARBA00023295"/>
    </source>
</evidence>
<dbReference type="AlphaFoldDB" id="A0A328VHD0"/>
<dbReference type="PROSITE" id="PS00659">
    <property type="entry name" value="GLYCOSYL_HYDROL_F5"/>
    <property type="match status" value="1"/>
</dbReference>
<dbReference type="Pfam" id="PF00553">
    <property type="entry name" value="CBM_2"/>
    <property type="match status" value="1"/>
</dbReference>
<keyword evidence="9" id="KW-0472">Membrane</keyword>
<dbReference type="InterPro" id="IPR018087">
    <property type="entry name" value="Glyco_hydro_5_CS"/>
</dbReference>
<dbReference type="SMART" id="SM00637">
    <property type="entry name" value="CBD_II"/>
    <property type="match status" value="1"/>
</dbReference>
<gene>
    <name evidence="11" type="ORF">A4R35_14965</name>
</gene>
<dbReference type="SUPFAM" id="SSF51445">
    <property type="entry name" value="(Trans)glycosidases"/>
    <property type="match status" value="1"/>
</dbReference>
<dbReference type="EC" id="3.2.1.4" evidence="8"/>
<keyword evidence="9" id="KW-1133">Transmembrane helix</keyword>
<accession>A0A328VHD0</accession>
<keyword evidence="6 8" id="KW-0326">Glycosidase</keyword>
<dbReference type="GO" id="GO:0030247">
    <property type="term" value="F:polysaccharide binding"/>
    <property type="evidence" value="ECO:0007669"/>
    <property type="project" value="UniProtKB-UniRule"/>
</dbReference>
<reference evidence="11 12" key="1">
    <citation type="submission" date="2016-08" db="EMBL/GenBank/DDBJ databases">
        <title>Analysis of Carbohydrate Active Enzymes in Thermogemmatispora T81 Reveals Carbohydrate Degradation Ability.</title>
        <authorList>
            <person name="Tomazini A."/>
            <person name="Lal S."/>
            <person name="Stott M."/>
            <person name="Henrissat B."/>
            <person name="Polikarpov I."/>
            <person name="Sparling R."/>
            <person name="Levin D.B."/>
        </authorList>
    </citation>
    <scope>NUCLEOTIDE SEQUENCE [LARGE SCALE GENOMIC DNA]</scope>
    <source>
        <strain evidence="11 12">T81</strain>
    </source>
</reference>
<evidence type="ECO:0000259" key="10">
    <source>
        <dbReference type="PROSITE" id="PS51173"/>
    </source>
</evidence>
<dbReference type="InterPro" id="IPR001919">
    <property type="entry name" value="CBD2"/>
</dbReference>
<keyword evidence="2" id="KW-0732">Signal</keyword>
<evidence type="ECO:0000256" key="9">
    <source>
        <dbReference type="SAM" id="Phobius"/>
    </source>
</evidence>
<feature type="transmembrane region" description="Helical" evidence="9">
    <location>
        <begin position="27"/>
        <end position="45"/>
    </location>
</feature>
<keyword evidence="3 8" id="KW-0378">Hydrolase</keyword>
<dbReference type="InterPro" id="IPR017853">
    <property type="entry name" value="GH"/>
</dbReference>
<evidence type="ECO:0000313" key="12">
    <source>
        <dbReference type="Proteomes" id="UP000248706"/>
    </source>
</evidence>
<dbReference type="Gene3D" id="3.20.20.80">
    <property type="entry name" value="Glycosidases"/>
    <property type="match status" value="1"/>
</dbReference>
<evidence type="ECO:0000313" key="11">
    <source>
        <dbReference type="EMBL" id="RAQ96837.1"/>
    </source>
</evidence>
<evidence type="ECO:0000256" key="8">
    <source>
        <dbReference type="RuleBase" id="RU361153"/>
    </source>
</evidence>
<protein>
    <recommendedName>
        <fullName evidence="8">Endoglucanase</fullName>
        <ecNumber evidence="8">3.2.1.4</ecNumber>
    </recommendedName>
</protein>
<sequence length="503" mass="53761">MGPALRDEIAATYEEGTLVKKALSCGLPALFALLALALAGLIWYAPQHAQRAQAAVSYSGLHVSGNQLLNGAGQPVRPLGVDRSGTEYMCDASGDTTVFDGPSDAASVAAMMSWHINAVRLPLNEDCWLGINGYPAAQYTAAQYRQAIIDYVNLLTANNLITILDLHWSAPGTQQANKQLAMPDLDHAPAFWTSVANTFKSNSSVIFDLYNEPFTTSWDCWLNGSTAANASPCTDVPFAVAGMQTLVNTVRATGATNVIMLGGLAYANDLSGWLSHKPSDPLNNLAASFHLYNFNTCNYVNCWVLTVAPVAAQVPVIAGEIGENDCAHGFIDMAMAWLDQNNIGYLAWAWDTYNCWSFPSLISDYNGTPTPYGQGLLNHLTDLANGVTPTPTPTPVPGHYCAVHYSASYWTGGMTANITISNISNASIVGWTLVFTFPGDQQITAGWSATWSQQGQQVTARDIGYNDVIAAGSSVSIGFNGTWTSNHTDPTVFTLNGVTCNTV</sequence>
<comment type="similarity">
    <text evidence="8">Belongs to the glycosyl hydrolase 5 (cellulase A) family.</text>
</comment>
<evidence type="ECO:0000256" key="5">
    <source>
        <dbReference type="ARBA" id="ARBA00023277"/>
    </source>
</evidence>
<evidence type="ECO:0000256" key="3">
    <source>
        <dbReference type="ARBA" id="ARBA00022801"/>
    </source>
</evidence>
<comment type="caution">
    <text evidence="11">The sequence shown here is derived from an EMBL/GenBank/DDBJ whole genome shotgun (WGS) entry which is preliminary data.</text>
</comment>
<feature type="domain" description="CBM2" evidence="10">
    <location>
        <begin position="394"/>
        <end position="503"/>
    </location>
</feature>
<organism evidence="11 12">
    <name type="scientific">Thermogemmatispora tikiterensis</name>
    <dbReference type="NCBI Taxonomy" id="1825093"/>
    <lineage>
        <taxon>Bacteria</taxon>
        <taxon>Bacillati</taxon>
        <taxon>Chloroflexota</taxon>
        <taxon>Ktedonobacteria</taxon>
        <taxon>Thermogemmatisporales</taxon>
        <taxon>Thermogemmatisporaceae</taxon>
        <taxon>Thermogemmatispora</taxon>
    </lineage>
</organism>
<dbReference type="OrthoDB" id="182870at2"/>
<dbReference type="SUPFAM" id="SSF49384">
    <property type="entry name" value="Carbohydrate-binding domain"/>
    <property type="match status" value="1"/>
</dbReference>
<comment type="catalytic activity">
    <reaction evidence="1 8">
        <text>Endohydrolysis of (1-&gt;4)-beta-D-glucosidic linkages in cellulose, lichenin and cereal beta-D-glucans.</text>
        <dbReference type="EC" id="3.2.1.4"/>
    </reaction>
</comment>
<dbReference type="InterPro" id="IPR012291">
    <property type="entry name" value="CBM2_carb-bd_dom_sf"/>
</dbReference>
<dbReference type="GO" id="GO:0008810">
    <property type="term" value="F:cellulase activity"/>
    <property type="evidence" value="ECO:0007669"/>
    <property type="project" value="UniProtKB-EC"/>
</dbReference>
<keyword evidence="12" id="KW-1185">Reference proteome</keyword>
<name>A0A328VHD0_9CHLR</name>
<dbReference type="PANTHER" id="PTHR34142:SF1">
    <property type="entry name" value="GLYCOSIDE HYDROLASE FAMILY 5 DOMAIN-CONTAINING PROTEIN"/>
    <property type="match status" value="1"/>
</dbReference>
<evidence type="ECO:0000256" key="7">
    <source>
        <dbReference type="ARBA" id="ARBA00023326"/>
    </source>
</evidence>
<keyword evidence="7 8" id="KW-0624">Polysaccharide degradation</keyword>
<dbReference type="Pfam" id="PF00150">
    <property type="entry name" value="Cellulase"/>
    <property type="match status" value="1"/>
</dbReference>
<dbReference type="InterPro" id="IPR001547">
    <property type="entry name" value="Glyco_hydro_5"/>
</dbReference>
<dbReference type="InterPro" id="IPR008965">
    <property type="entry name" value="CBM2/CBM3_carb-bd_dom_sf"/>
</dbReference>
<dbReference type="EMBL" id="MCIF01000002">
    <property type="protein sequence ID" value="RAQ96837.1"/>
    <property type="molecule type" value="Genomic_DNA"/>
</dbReference>
<dbReference type="Proteomes" id="UP000248706">
    <property type="component" value="Unassembled WGS sequence"/>
</dbReference>